<dbReference type="PROSITE" id="PS51352">
    <property type="entry name" value="THIOREDOXIN_2"/>
    <property type="match status" value="1"/>
</dbReference>
<dbReference type="InterPro" id="IPR050553">
    <property type="entry name" value="Thioredoxin_ResA/DsbE_sf"/>
</dbReference>
<gene>
    <name evidence="3" type="ORF">NF867_03325</name>
</gene>
<dbReference type="Pfam" id="PF08534">
    <property type="entry name" value="Redoxin"/>
    <property type="match status" value="1"/>
</dbReference>
<feature type="signal peptide" evidence="1">
    <location>
        <begin position="1"/>
        <end position="20"/>
    </location>
</feature>
<dbReference type="PANTHER" id="PTHR42852:SF13">
    <property type="entry name" value="PROTEIN DIPZ"/>
    <property type="match status" value="1"/>
</dbReference>
<dbReference type="EMBL" id="JAMWYS010000009">
    <property type="protein sequence ID" value="MCO4291889.1"/>
    <property type="molecule type" value="Genomic_DNA"/>
</dbReference>
<dbReference type="SUPFAM" id="SSF52833">
    <property type="entry name" value="Thioredoxin-like"/>
    <property type="match status" value="1"/>
</dbReference>
<dbReference type="PANTHER" id="PTHR42852">
    <property type="entry name" value="THIOL:DISULFIDE INTERCHANGE PROTEIN DSBE"/>
    <property type="match status" value="1"/>
</dbReference>
<dbReference type="InterPro" id="IPR036249">
    <property type="entry name" value="Thioredoxin-like_sf"/>
</dbReference>
<keyword evidence="4" id="KW-1185">Reference proteome</keyword>
<dbReference type="RefSeq" id="WP_252586125.1">
    <property type="nucleotide sequence ID" value="NZ_JAMWYS010000009.1"/>
</dbReference>
<organism evidence="3 4">
    <name type="scientific">Solitalea agri</name>
    <dbReference type="NCBI Taxonomy" id="2953739"/>
    <lineage>
        <taxon>Bacteria</taxon>
        <taxon>Pseudomonadati</taxon>
        <taxon>Bacteroidota</taxon>
        <taxon>Sphingobacteriia</taxon>
        <taxon>Sphingobacteriales</taxon>
        <taxon>Sphingobacteriaceae</taxon>
        <taxon>Solitalea</taxon>
    </lineage>
</organism>
<dbReference type="Gene3D" id="3.40.30.10">
    <property type="entry name" value="Glutaredoxin"/>
    <property type="match status" value="1"/>
</dbReference>
<accession>A0A9X2F0I8</accession>
<comment type="caution">
    <text evidence="3">The sequence shown here is derived from an EMBL/GenBank/DDBJ whole genome shotgun (WGS) entry which is preliminary data.</text>
</comment>
<keyword evidence="1" id="KW-0732">Signal</keyword>
<proteinExistence type="predicted"/>
<dbReference type="InterPro" id="IPR013766">
    <property type="entry name" value="Thioredoxin_domain"/>
</dbReference>
<evidence type="ECO:0000313" key="4">
    <source>
        <dbReference type="Proteomes" id="UP001155182"/>
    </source>
</evidence>
<name>A0A9X2F0I8_9SPHI</name>
<dbReference type="InterPro" id="IPR013740">
    <property type="entry name" value="Redoxin"/>
</dbReference>
<dbReference type="GO" id="GO:0016491">
    <property type="term" value="F:oxidoreductase activity"/>
    <property type="evidence" value="ECO:0007669"/>
    <property type="project" value="InterPro"/>
</dbReference>
<evidence type="ECO:0000259" key="2">
    <source>
        <dbReference type="PROSITE" id="PS51352"/>
    </source>
</evidence>
<evidence type="ECO:0000256" key="1">
    <source>
        <dbReference type="SAM" id="SignalP"/>
    </source>
</evidence>
<feature type="chain" id="PRO_5040913593" evidence="1">
    <location>
        <begin position="21"/>
        <end position="465"/>
    </location>
</feature>
<dbReference type="Proteomes" id="UP001155182">
    <property type="component" value="Unassembled WGS sequence"/>
</dbReference>
<reference evidence="3" key="1">
    <citation type="submission" date="2022-06" db="EMBL/GenBank/DDBJ databases">
        <title>Solitalea sp. MAHUQ-68 isolated from rhizospheric soil.</title>
        <authorList>
            <person name="Huq M.A."/>
        </authorList>
    </citation>
    <scope>NUCLEOTIDE SEQUENCE</scope>
    <source>
        <strain evidence="3">MAHUQ-68</strain>
    </source>
</reference>
<feature type="domain" description="Thioredoxin" evidence="2">
    <location>
        <begin position="319"/>
        <end position="461"/>
    </location>
</feature>
<sequence length="465" mass="53233">MKKLIVFIVFFQLCSFVTKAQSPQASITCNIKGGNDRTVVSLYQIQNSTAVKLEERKLDASMLVTFNVDLNEEGIYFVCPNASHGSIYKNGIYLKPGDHAKLTGSVGGGMNMDFETYEQANPNFETDKLNSWLNKFAKFSNDRTFNKSFDFYSEYAKLEEFATILTKIKTSNKYFNEYLKDLISTDLYYLKAGNFFQFNILTKTPTYDTAAGVQPFYKSLDNAKILSSTAPLNSTRGFEMMKYLLSYQAYKKGLAYQSFFDYTPMINNDLLKAWYLVKFFDKVATQEMFARYVETNVKCFSTEELKELFSQKQDAVTKYLKGVPALNFSLKDVNGKVYTLEDFRGKVVVINLWFAAANTNLAERAAFKKTEQDCKATRPDVVFISVAQNKLYDLAIWKKILANDTYKGIDLLDVESRFRLYYNFKVPNRFMIFDKEGNVFSIQAPPPTSPDFKKTIEQALAVGQI</sequence>
<protein>
    <submittedName>
        <fullName evidence="3">Redoxin family protein</fullName>
    </submittedName>
</protein>
<evidence type="ECO:0000313" key="3">
    <source>
        <dbReference type="EMBL" id="MCO4291889.1"/>
    </source>
</evidence>
<dbReference type="AlphaFoldDB" id="A0A9X2F0I8"/>